<evidence type="ECO:0000313" key="4">
    <source>
        <dbReference type="Proteomes" id="UP000191154"/>
    </source>
</evidence>
<dbReference type="Gene3D" id="1.10.3210.10">
    <property type="entry name" value="Hypothetical protein af1432"/>
    <property type="match status" value="1"/>
</dbReference>
<dbReference type="Pfam" id="PF07698">
    <property type="entry name" value="7TM-7TMR_HD"/>
    <property type="match status" value="1"/>
</dbReference>
<evidence type="ECO:0000313" key="3">
    <source>
        <dbReference type="EMBL" id="OOM06702.1"/>
    </source>
</evidence>
<feature type="transmembrane region" description="Helical" evidence="1">
    <location>
        <begin position="330"/>
        <end position="347"/>
    </location>
</feature>
<feature type="transmembrane region" description="Helical" evidence="1">
    <location>
        <begin position="429"/>
        <end position="449"/>
    </location>
</feature>
<dbReference type="AlphaFoldDB" id="A0A1S8MRA1"/>
<keyword evidence="1" id="KW-1133">Transmembrane helix</keyword>
<feature type="transmembrane region" description="Helical" evidence="1">
    <location>
        <begin position="272"/>
        <end position="295"/>
    </location>
</feature>
<evidence type="ECO:0000256" key="1">
    <source>
        <dbReference type="SAM" id="Phobius"/>
    </source>
</evidence>
<dbReference type="Pfam" id="PF07697">
    <property type="entry name" value="7TMR-HDED"/>
    <property type="match status" value="1"/>
</dbReference>
<gene>
    <name evidence="3" type="primary">rny_4</name>
    <name evidence="3" type="ORF">CLOSAC_41300</name>
</gene>
<comment type="caution">
    <text evidence="3">The sequence shown here is derived from an EMBL/GenBank/DDBJ whole genome shotgun (WGS) entry which is preliminary data.</text>
</comment>
<dbReference type="EMBL" id="LZYZ01000009">
    <property type="protein sequence ID" value="OOM06702.1"/>
    <property type="molecule type" value="Genomic_DNA"/>
</dbReference>
<dbReference type="NCBIfam" id="TIGR00277">
    <property type="entry name" value="HDIG"/>
    <property type="match status" value="1"/>
</dbReference>
<dbReference type="STRING" id="169679.CSACC_10900"/>
<dbReference type="SMART" id="SM00471">
    <property type="entry name" value="HDc"/>
    <property type="match status" value="1"/>
</dbReference>
<proteinExistence type="predicted"/>
<dbReference type="InterPro" id="IPR011621">
    <property type="entry name" value="Metal-dep_PHydrolase_7TM_intra"/>
</dbReference>
<dbReference type="Pfam" id="PF01966">
    <property type="entry name" value="HD"/>
    <property type="match status" value="1"/>
</dbReference>
<feature type="transmembrane region" description="Helical" evidence="1">
    <location>
        <begin position="395"/>
        <end position="417"/>
    </location>
</feature>
<feature type="transmembrane region" description="Helical" evidence="1">
    <location>
        <begin position="307"/>
        <end position="324"/>
    </location>
</feature>
<sequence>MKVKENKNKWESNKVQRIILFIVVYCIGYILIATAIAPKQYNLKEGEIPRTDIKAPRDTVDEKATKEKENQAIDKVGQQYTLRTEVKKQAEDNIQALFNKLEDINASENSTSTTTEAKENEKITQLEKLSEVQLSESDCKVLVNIPKDNLADLEVKILKVIDKAYENRIDENDDVALKNAKYIAVTQIDSLNLSVDVSNTLKTIVQTQIMPNVFYDKEKTEEKIKEAQKGVSKVIIKQNQIIVKEGEPVTQDQLDILSDLGMLNNENAAVNLYVYLVIAMFLAIILFLQYNYLRLNYKEIFQSTKKLILISVINIVSLILGRAIGMISPFLIPFACAPMLLTLLLNYKISLMLSTLNVIIICALNGFDIQIMTIGLVNSLLGATLLKKMQQRNELLYSTLYIAVVSAILTLSTGILVSSNVGDVMLKSGITVIGGLLSGIFALGILPFLEGTFNEVTTLKLLELSNPNNPLLKKLLMQAPGTYHHSMLVANLAEMAAEHVGANPVIARIGSYYHDIGKTERPYYFGENQIGGDNPHNNITPNLSTMIIIAHVKDGIELAKKHNLPKVIQDIIAEHHGTTLVKYFYYTMKNNSQNPEEIKQEDYKYTGPIPSSRESGVVMLADSVEAAVRSIKEPNKDKITEMVNNIISDKLSSGQLNNCDLTLKDIEKIKSCFLTTLNSIYHHRIEYPKEKIKELNDKENQIKTKE</sequence>
<dbReference type="InterPro" id="IPR006674">
    <property type="entry name" value="HD_domain"/>
</dbReference>
<dbReference type="InterPro" id="IPR011624">
    <property type="entry name" value="Metal-dep_PHydrolase_7TM_extra"/>
</dbReference>
<dbReference type="SUPFAM" id="SSF109604">
    <property type="entry name" value="HD-domain/PDEase-like"/>
    <property type="match status" value="1"/>
</dbReference>
<dbReference type="RefSeq" id="WP_077867120.1">
    <property type="nucleotide sequence ID" value="NZ_LZYZ01000009.1"/>
</dbReference>
<reference evidence="3 4" key="1">
    <citation type="submission" date="2016-05" db="EMBL/GenBank/DDBJ databases">
        <title>Microbial solvent formation.</title>
        <authorList>
            <person name="Poehlein A."/>
            <person name="Montoya Solano J.D."/>
            <person name="Flitsch S."/>
            <person name="Krabben P."/>
            <person name="Duerre P."/>
            <person name="Daniel R."/>
        </authorList>
    </citation>
    <scope>NUCLEOTIDE SEQUENCE [LARGE SCALE GENOMIC DNA]</scope>
    <source>
        <strain evidence="3 4">L1-8</strain>
    </source>
</reference>
<dbReference type="Proteomes" id="UP000191154">
    <property type="component" value="Unassembled WGS sequence"/>
</dbReference>
<dbReference type="PANTHER" id="PTHR36442">
    <property type="entry name" value="CYCLIC-DI-AMP PHOSPHODIESTERASE PGPH"/>
    <property type="match status" value="1"/>
</dbReference>
<name>A0A1S8MRA1_CLOSA</name>
<feature type="domain" description="HD/PDEase" evidence="2">
    <location>
        <begin position="478"/>
        <end position="636"/>
    </location>
</feature>
<dbReference type="InterPro" id="IPR052722">
    <property type="entry name" value="PgpH_phosphodiesterase"/>
</dbReference>
<keyword evidence="1" id="KW-0812">Transmembrane</keyword>
<protein>
    <submittedName>
        <fullName evidence="3">Ribonuclease Y</fullName>
    </submittedName>
</protein>
<dbReference type="PANTHER" id="PTHR36442:SF1">
    <property type="entry name" value="CYCLIC-DI-AMP PHOSPHODIESTERASE PGPH"/>
    <property type="match status" value="1"/>
</dbReference>
<accession>A0A1S8MRA1</accession>
<keyword evidence="1" id="KW-0472">Membrane</keyword>
<dbReference type="InterPro" id="IPR006675">
    <property type="entry name" value="HDIG_dom"/>
</dbReference>
<evidence type="ECO:0000259" key="2">
    <source>
        <dbReference type="SMART" id="SM00471"/>
    </source>
</evidence>
<feature type="transmembrane region" description="Helical" evidence="1">
    <location>
        <begin position="18"/>
        <end position="37"/>
    </location>
</feature>
<dbReference type="CDD" id="cd00077">
    <property type="entry name" value="HDc"/>
    <property type="match status" value="1"/>
</dbReference>
<organism evidence="3 4">
    <name type="scientific">Clostridium saccharobutylicum</name>
    <dbReference type="NCBI Taxonomy" id="169679"/>
    <lineage>
        <taxon>Bacteria</taxon>
        <taxon>Bacillati</taxon>
        <taxon>Bacillota</taxon>
        <taxon>Clostridia</taxon>
        <taxon>Eubacteriales</taxon>
        <taxon>Clostridiaceae</taxon>
        <taxon>Clostridium</taxon>
    </lineage>
</organism>
<feature type="transmembrane region" description="Helical" evidence="1">
    <location>
        <begin position="359"/>
        <end position="383"/>
    </location>
</feature>
<dbReference type="InterPro" id="IPR003607">
    <property type="entry name" value="HD/PDEase_dom"/>
</dbReference>